<sequence length="375" mass="41193">MAATQHLRRRGGLNTLVPRLVARTNVLEWAARLPFGRGMARRDGAEIFDVLQGFVSSQVLSALVELDVFSVLLDGPATAVELSRGTGIAAQRMETLLQAGAALGFLVRRRSARFGLTRKGAAVLGVPGLADMIRHNRAFYRDFENPVDLLRGDSETEMARFWPYVFGGGDEIPSEVSERYSDLMARSQVLVAQDTLRMVRFSGIRKLMDIGGGTGVFLSQVLRRHKKMQGVLFDLPGVMPLAKKNLSHIGMTDRVTLSPGSFRDDQLPTDVDAISLVRVLYDHDDDTVKALVARVFDALPPGGRLIVSEPMSGGRSPDRVTDVFFAFYTMAMQTGRTRSAEEISTLCRNAGFIDVKAPRAPRPYITGVLTARKPN</sequence>
<feature type="domain" description="O-methyltransferase C-terminal" evidence="4">
    <location>
        <begin position="153"/>
        <end position="352"/>
    </location>
</feature>
<evidence type="ECO:0000256" key="1">
    <source>
        <dbReference type="ARBA" id="ARBA00022603"/>
    </source>
</evidence>
<protein>
    <submittedName>
        <fullName evidence="6">Methyltransferase</fullName>
    </submittedName>
</protein>
<organism evidence="6 7">
    <name type="scientific">Lutimaribacter marinistellae</name>
    <dbReference type="NCBI Taxonomy" id="1820329"/>
    <lineage>
        <taxon>Bacteria</taxon>
        <taxon>Pseudomonadati</taxon>
        <taxon>Pseudomonadota</taxon>
        <taxon>Alphaproteobacteria</taxon>
        <taxon>Rhodobacterales</taxon>
        <taxon>Roseobacteraceae</taxon>
        <taxon>Lutimaribacter</taxon>
    </lineage>
</organism>
<keyword evidence="7" id="KW-1185">Reference proteome</keyword>
<dbReference type="Pfam" id="PF08100">
    <property type="entry name" value="Dimerisation"/>
    <property type="match status" value="1"/>
</dbReference>
<comment type="caution">
    <text evidence="6">The sequence shown here is derived from an EMBL/GenBank/DDBJ whole genome shotgun (WGS) entry which is preliminary data.</text>
</comment>
<evidence type="ECO:0000313" key="6">
    <source>
        <dbReference type="EMBL" id="MFC3614255.1"/>
    </source>
</evidence>
<dbReference type="CDD" id="cd02440">
    <property type="entry name" value="AdoMet_MTases"/>
    <property type="match status" value="1"/>
</dbReference>
<dbReference type="RefSeq" id="WP_386735449.1">
    <property type="nucleotide sequence ID" value="NZ_JBHRXI010000010.1"/>
</dbReference>
<dbReference type="InterPro" id="IPR036388">
    <property type="entry name" value="WH-like_DNA-bd_sf"/>
</dbReference>
<dbReference type="InterPro" id="IPR012967">
    <property type="entry name" value="COMT_dimerisation"/>
</dbReference>
<dbReference type="EMBL" id="JBHRXI010000010">
    <property type="protein sequence ID" value="MFC3614255.1"/>
    <property type="molecule type" value="Genomic_DNA"/>
</dbReference>
<keyword evidence="2" id="KW-0808">Transferase</keyword>
<dbReference type="PROSITE" id="PS51683">
    <property type="entry name" value="SAM_OMT_II"/>
    <property type="match status" value="1"/>
</dbReference>
<evidence type="ECO:0000256" key="3">
    <source>
        <dbReference type="ARBA" id="ARBA00022691"/>
    </source>
</evidence>
<evidence type="ECO:0000259" key="5">
    <source>
        <dbReference type="Pfam" id="PF08100"/>
    </source>
</evidence>
<reference evidence="7" key="1">
    <citation type="journal article" date="2019" name="Int. J. Syst. Evol. Microbiol.">
        <title>The Global Catalogue of Microorganisms (GCM) 10K type strain sequencing project: providing services to taxonomists for standard genome sequencing and annotation.</title>
        <authorList>
            <consortium name="The Broad Institute Genomics Platform"/>
            <consortium name="The Broad Institute Genome Sequencing Center for Infectious Disease"/>
            <person name="Wu L."/>
            <person name="Ma J."/>
        </authorList>
    </citation>
    <scope>NUCLEOTIDE SEQUENCE [LARGE SCALE GENOMIC DNA]</scope>
    <source>
        <strain evidence="7">KCTC 42911</strain>
    </source>
</reference>
<dbReference type="InterPro" id="IPR029063">
    <property type="entry name" value="SAM-dependent_MTases_sf"/>
</dbReference>
<gene>
    <name evidence="6" type="ORF">ACFORG_10830</name>
</gene>
<proteinExistence type="predicted"/>
<dbReference type="InterPro" id="IPR001077">
    <property type="entry name" value="COMT_C"/>
</dbReference>
<evidence type="ECO:0000256" key="2">
    <source>
        <dbReference type="ARBA" id="ARBA00022679"/>
    </source>
</evidence>
<dbReference type="InterPro" id="IPR036390">
    <property type="entry name" value="WH_DNA-bd_sf"/>
</dbReference>
<dbReference type="SUPFAM" id="SSF53335">
    <property type="entry name" value="S-adenosyl-L-methionine-dependent methyltransferases"/>
    <property type="match status" value="1"/>
</dbReference>
<dbReference type="Gene3D" id="1.10.10.10">
    <property type="entry name" value="Winged helix-like DNA-binding domain superfamily/Winged helix DNA-binding domain"/>
    <property type="match status" value="1"/>
</dbReference>
<feature type="domain" description="O-methyltransferase dimerisation" evidence="5">
    <location>
        <begin position="49"/>
        <end position="118"/>
    </location>
</feature>
<dbReference type="Pfam" id="PF00891">
    <property type="entry name" value="Methyltransf_2"/>
    <property type="match status" value="1"/>
</dbReference>
<keyword evidence="3" id="KW-0949">S-adenosyl-L-methionine</keyword>
<dbReference type="PIRSF" id="PIRSF005739">
    <property type="entry name" value="O-mtase"/>
    <property type="match status" value="1"/>
</dbReference>
<keyword evidence="1 6" id="KW-0489">Methyltransferase</keyword>
<dbReference type="Gene3D" id="3.40.50.150">
    <property type="entry name" value="Vaccinia Virus protein VP39"/>
    <property type="match status" value="1"/>
</dbReference>
<dbReference type="GO" id="GO:0008168">
    <property type="term" value="F:methyltransferase activity"/>
    <property type="evidence" value="ECO:0007669"/>
    <property type="project" value="UniProtKB-KW"/>
</dbReference>
<dbReference type="PANTHER" id="PTHR43712:SF2">
    <property type="entry name" value="O-METHYLTRANSFERASE CICE"/>
    <property type="match status" value="1"/>
</dbReference>
<evidence type="ECO:0000313" key="7">
    <source>
        <dbReference type="Proteomes" id="UP001595629"/>
    </source>
</evidence>
<evidence type="ECO:0000259" key="4">
    <source>
        <dbReference type="Pfam" id="PF00891"/>
    </source>
</evidence>
<dbReference type="InterPro" id="IPR016461">
    <property type="entry name" value="COMT-like"/>
</dbReference>
<dbReference type="GO" id="GO:0032259">
    <property type="term" value="P:methylation"/>
    <property type="evidence" value="ECO:0007669"/>
    <property type="project" value="UniProtKB-KW"/>
</dbReference>
<accession>A0ABV7TH76</accession>
<dbReference type="SUPFAM" id="SSF46785">
    <property type="entry name" value="Winged helix' DNA-binding domain"/>
    <property type="match status" value="1"/>
</dbReference>
<name>A0ABV7TH76_9RHOB</name>
<dbReference type="Proteomes" id="UP001595629">
    <property type="component" value="Unassembled WGS sequence"/>
</dbReference>
<dbReference type="PANTHER" id="PTHR43712">
    <property type="entry name" value="PUTATIVE (AFU_ORTHOLOGUE AFUA_4G14580)-RELATED"/>
    <property type="match status" value="1"/>
</dbReference>